<dbReference type="PROSITE" id="PS50198">
    <property type="entry name" value="PPIC_PPIASE_2"/>
    <property type="match status" value="1"/>
</dbReference>
<evidence type="ECO:0000256" key="2">
    <source>
        <dbReference type="ARBA" id="ARBA00007656"/>
    </source>
</evidence>
<dbReference type="EMBL" id="BMGG01000001">
    <property type="protein sequence ID" value="GGC46503.1"/>
    <property type="molecule type" value="Genomic_DNA"/>
</dbReference>
<reference evidence="12" key="2">
    <citation type="submission" date="2020-09" db="EMBL/GenBank/DDBJ databases">
        <authorList>
            <person name="Sun Q."/>
            <person name="Zhou Y."/>
        </authorList>
    </citation>
    <scope>NUCLEOTIDE SEQUENCE</scope>
    <source>
        <strain evidence="12">CGMCC 1.12919</strain>
    </source>
</reference>
<evidence type="ECO:0000259" key="11">
    <source>
        <dbReference type="PROSITE" id="PS50198"/>
    </source>
</evidence>
<evidence type="ECO:0000313" key="12">
    <source>
        <dbReference type="EMBL" id="GGC46503.1"/>
    </source>
</evidence>
<evidence type="ECO:0000256" key="1">
    <source>
        <dbReference type="ARBA" id="ARBA00000971"/>
    </source>
</evidence>
<keyword evidence="5 8" id="KW-0697">Rotamase</keyword>
<feature type="chain" id="PRO_5036673679" description="Parvulin-like PPIase" evidence="10">
    <location>
        <begin position="18"/>
        <end position="332"/>
    </location>
</feature>
<dbReference type="GO" id="GO:0003755">
    <property type="term" value="F:peptidyl-prolyl cis-trans isomerase activity"/>
    <property type="evidence" value="ECO:0007669"/>
    <property type="project" value="UniProtKB-KW"/>
</dbReference>
<accession>A0A916TWR5</accession>
<dbReference type="Gene3D" id="3.10.50.40">
    <property type="match status" value="1"/>
</dbReference>
<evidence type="ECO:0000256" key="4">
    <source>
        <dbReference type="ARBA" id="ARBA00018370"/>
    </source>
</evidence>
<feature type="region of interest" description="Disordered" evidence="9">
    <location>
        <begin position="301"/>
        <end position="332"/>
    </location>
</feature>
<evidence type="ECO:0000256" key="10">
    <source>
        <dbReference type="SAM" id="SignalP"/>
    </source>
</evidence>
<proteinExistence type="inferred from homology"/>
<keyword evidence="13" id="KW-1185">Reference proteome</keyword>
<comment type="caution">
    <text evidence="12">The sequence shown here is derived from an EMBL/GenBank/DDBJ whole genome shotgun (WGS) entry which is preliminary data.</text>
</comment>
<dbReference type="Pfam" id="PF00639">
    <property type="entry name" value="Rotamase"/>
    <property type="match status" value="1"/>
</dbReference>
<feature type="signal peptide" evidence="10">
    <location>
        <begin position="1"/>
        <end position="17"/>
    </location>
</feature>
<dbReference type="SUPFAM" id="SSF109998">
    <property type="entry name" value="Triger factor/SurA peptide-binding domain-like"/>
    <property type="match status" value="1"/>
</dbReference>
<comment type="catalytic activity">
    <reaction evidence="1">
        <text>[protein]-peptidylproline (omega=180) = [protein]-peptidylproline (omega=0)</text>
        <dbReference type="Rhea" id="RHEA:16237"/>
        <dbReference type="Rhea" id="RHEA-COMP:10747"/>
        <dbReference type="Rhea" id="RHEA-COMP:10748"/>
        <dbReference type="ChEBI" id="CHEBI:83833"/>
        <dbReference type="ChEBI" id="CHEBI:83834"/>
        <dbReference type="EC" id="5.2.1.8"/>
    </reaction>
</comment>
<evidence type="ECO:0000256" key="7">
    <source>
        <dbReference type="ARBA" id="ARBA00031484"/>
    </source>
</evidence>
<evidence type="ECO:0000256" key="3">
    <source>
        <dbReference type="ARBA" id="ARBA00013194"/>
    </source>
</evidence>
<feature type="compositionally biased region" description="Low complexity" evidence="9">
    <location>
        <begin position="24"/>
        <end position="41"/>
    </location>
</feature>
<feature type="compositionally biased region" description="Low complexity" evidence="9">
    <location>
        <begin position="49"/>
        <end position="61"/>
    </location>
</feature>
<name>A0A916TWR5_9HYPH</name>
<keyword evidence="8 12" id="KW-0413">Isomerase</keyword>
<evidence type="ECO:0000256" key="5">
    <source>
        <dbReference type="ARBA" id="ARBA00023110"/>
    </source>
</evidence>
<feature type="region of interest" description="Disordered" evidence="9">
    <location>
        <begin position="24"/>
        <end position="63"/>
    </location>
</feature>
<dbReference type="RefSeq" id="WP_244641667.1">
    <property type="nucleotide sequence ID" value="NZ_BMGG01000001.1"/>
</dbReference>
<dbReference type="AlphaFoldDB" id="A0A916TWR5"/>
<protein>
    <recommendedName>
        <fullName evidence="4">Parvulin-like PPIase</fullName>
        <ecNumber evidence="3">5.2.1.8</ecNumber>
    </recommendedName>
    <alternativeName>
        <fullName evidence="6">Peptidyl-prolyl cis-trans isomerase plp</fullName>
    </alternativeName>
    <alternativeName>
        <fullName evidence="7">Rotamase plp</fullName>
    </alternativeName>
</protein>
<gene>
    <name evidence="12" type="ORF">GCM10010994_02050</name>
</gene>
<evidence type="ECO:0000313" key="13">
    <source>
        <dbReference type="Proteomes" id="UP000637002"/>
    </source>
</evidence>
<keyword evidence="10" id="KW-0732">Signal</keyword>
<dbReference type="InterPro" id="IPR050245">
    <property type="entry name" value="PrsA_foldase"/>
</dbReference>
<feature type="domain" description="PpiC" evidence="11">
    <location>
        <begin position="173"/>
        <end position="263"/>
    </location>
</feature>
<dbReference type="InterPro" id="IPR000297">
    <property type="entry name" value="PPIase_PpiC"/>
</dbReference>
<dbReference type="Proteomes" id="UP000637002">
    <property type="component" value="Unassembled WGS sequence"/>
</dbReference>
<dbReference type="SUPFAM" id="SSF54534">
    <property type="entry name" value="FKBP-like"/>
    <property type="match status" value="1"/>
</dbReference>
<comment type="similarity">
    <text evidence="2">Belongs to the PpiC/parvulin rotamase family.</text>
</comment>
<reference evidence="12" key="1">
    <citation type="journal article" date="2014" name="Int. J. Syst. Evol. Microbiol.">
        <title>Complete genome sequence of Corynebacterium casei LMG S-19264T (=DSM 44701T), isolated from a smear-ripened cheese.</title>
        <authorList>
            <consortium name="US DOE Joint Genome Institute (JGI-PGF)"/>
            <person name="Walter F."/>
            <person name="Albersmeier A."/>
            <person name="Kalinowski J."/>
            <person name="Ruckert C."/>
        </authorList>
    </citation>
    <scope>NUCLEOTIDE SEQUENCE</scope>
    <source>
        <strain evidence="12">CGMCC 1.12919</strain>
    </source>
</reference>
<dbReference type="InterPro" id="IPR027304">
    <property type="entry name" value="Trigger_fact/SurA_dom_sf"/>
</dbReference>
<organism evidence="12 13">
    <name type="scientific">Chelatococcus reniformis</name>
    <dbReference type="NCBI Taxonomy" id="1494448"/>
    <lineage>
        <taxon>Bacteria</taxon>
        <taxon>Pseudomonadati</taxon>
        <taxon>Pseudomonadota</taxon>
        <taxon>Alphaproteobacteria</taxon>
        <taxon>Hyphomicrobiales</taxon>
        <taxon>Chelatococcaceae</taxon>
        <taxon>Chelatococcus</taxon>
    </lineage>
</organism>
<dbReference type="InterPro" id="IPR046357">
    <property type="entry name" value="PPIase_dom_sf"/>
</dbReference>
<evidence type="ECO:0000256" key="6">
    <source>
        <dbReference type="ARBA" id="ARBA00030642"/>
    </source>
</evidence>
<dbReference type="EC" id="5.2.1.8" evidence="3"/>
<evidence type="ECO:0000256" key="9">
    <source>
        <dbReference type="SAM" id="MobiDB-lite"/>
    </source>
</evidence>
<sequence>MMTPGYRAALLSCLALAAVAGPLQGAAAQQPPAKPAVAAPATPDRPVPDAKVAQPAQVKAAPDPDKVLARVNGTPITQRDLDVAAEDMADRLPRVPEDQKRDYLLSYLIDLTIGSQAATEAKIGDTPDFARKLSYNRNKLLLDEYLAQEAKKAATPEAARKMYEQTVKDVKPQEEVRARHILVDSEELAKKAYAKIKGGEDFKRVAAELSKDPGSAKDGGELGWFTKDQMVPEFAEVAFKLKPGDVSEPVKSPFGWHVIEVEERRTKPVPAFDAVKNEVEAYVSRKAQQDRILALRAKATIERLDAPPKPDSALRGGKGEGAEPTARPPAPK</sequence>
<dbReference type="PANTHER" id="PTHR47245">
    <property type="entry name" value="PEPTIDYLPROLYL ISOMERASE"/>
    <property type="match status" value="1"/>
</dbReference>
<evidence type="ECO:0000256" key="8">
    <source>
        <dbReference type="PROSITE-ProRule" id="PRU00278"/>
    </source>
</evidence>
<dbReference type="PANTHER" id="PTHR47245:SF2">
    <property type="entry name" value="PEPTIDYL-PROLYL CIS-TRANS ISOMERASE HP_0175-RELATED"/>
    <property type="match status" value="1"/>
</dbReference>